<evidence type="ECO:0000313" key="1">
    <source>
        <dbReference type="EMBL" id="KAG1768241.1"/>
    </source>
</evidence>
<dbReference type="AlphaFoldDB" id="A0A9P6ZJX0"/>
<name>A0A9P6ZJX0_9AGAM</name>
<dbReference type="OrthoDB" id="2749294at2759"/>
<evidence type="ECO:0000313" key="2">
    <source>
        <dbReference type="Proteomes" id="UP000714275"/>
    </source>
</evidence>
<organism evidence="1 2">
    <name type="scientific">Suillus placidus</name>
    <dbReference type="NCBI Taxonomy" id="48579"/>
    <lineage>
        <taxon>Eukaryota</taxon>
        <taxon>Fungi</taxon>
        <taxon>Dikarya</taxon>
        <taxon>Basidiomycota</taxon>
        <taxon>Agaricomycotina</taxon>
        <taxon>Agaricomycetes</taxon>
        <taxon>Agaricomycetidae</taxon>
        <taxon>Boletales</taxon>
        <taxon>Suillineae</taxon>
        <taxon>Suillaceae</taxon>
        <taxon>Suillus</taxon>
    </lineage>
</organism>
<dbReference type="Proteomes" id="UP000714275">
    <property type="component" value="Unassembled WGS sequence"/>
</dbReference>
<keyword evidence="2" id="KW-1185">Reference proteome</keyword>
<dbReference type="EMBL" id="JABBWD010000080">
    <property type="protein sequence ID" value="KAG1768241.1"/>
    <property type="molecule type" value="Genomic_DNA"/>
</dbReference>
<reference evidence="1" key="1">
    <citation type="journal article" date="2020" name="New Phytol.">
        <title>Comparative genomics reveals dynamic genome evolution in host specialist ectomycorrhizal fungi.</title>
        <authorList>
            <person name="Lofgren L.A."/>
            <person name="Nguyen N.H."/>
            <person name="Vilgalys R."/>
            <person name="Ruytinx J."/>
            <person name="Liao H.L."/>
            <person name="Branco S."/>
            <person name="Kuo A."/>
            <person name="LaButti K."/>
            <person name="Lipzen A."/>
            <person name="Andreopoulos W."/>
            <person name="Pangilinan J."/>
            <person name="Riley R."/>
            <person name="Hundley H."/>
            <person name="Na H."/>
            <person name="Barry K."/>
            <person name="Grigoriev I.V."/>
            <person name="Stajich J.E."/>
            <person name="Kennedy P.G."/>
        </authorList>
    </citation>
    <scope>NUCLEOTIDE SEQUENCE</scope>
    <source>
        <strain evidence="1">DOB743</strain>
    </source>
</reference>
<feature type="non-terminal residue" evidence="1">
    <location>
        <position position="1"/>
    </location>
</feature>
<protein>
    <recommendedName>
        <fullName evidence="3">AC9 transposase</fullName>
    </recommendedName>
</protein>
<gene>
    <name evidence="1" type="ORF">EV702DRAFT_926868</name>
</gene>
<sequence>VTADNTSNNDTACERIESILHRHKIYSFNTTRHRLPCLAHVVNLAVVTVMSGFTQLANVENATSIWEFDPS</sequence>
<feature type="non-terminal residue" evidence="1">
    <location>
        <position position="71"/>
    </location>
</feature>
<comment type="caution">
    <text evidence="1">The sequence shown here is derived from an EMBL/GenBank/DDBJ whole genome shotgun (WGS) entry which is preliminary data.</text>
</comment>
<proteinExistence type="predicted"/>
<accession>A0A9P6ZJX0</accession>
<evidence type="ECO:0008006" key="3">
    <source>
        <dbReference type="Google" id="ProtNLM"/>
    </source>
</evidence>